<dbReference type="PANTHER" id="PTHR22907:SF32">
    <property type="entry name" value="ZP DOMAIN-CONTAINING PROTEIN"/>
    <property type="match status" value="1"/>
</dbReference>
<evidence type="ECO:0000313" key="11">
    <source>
        <dbReference type="Proteomes" id="UP000046392"/>
    </source>
</evidence>
<organism evidence="11 12">
    <name type="scientific">Strongyloides papillosus</name>
    <name type="common">Intestinal threadworm</name>
    <dbReference type="NCBI Taxonomy" id="174720"/>
    <lineage>
        <taxon>Eukaryota</taxon>
        <taxon>Metazoa</taxon>
        <taxon>Ecdysozoa</taxon>
        <taxon>Nematoda</taxon>
        <taxon>Chromadorea</taxon>
        <taxon>Rhabditida</taxon>
        <taxon>Tylenchina</taxon>
        <taxon>Panagrolaimomorpha</taxon>
        <taxon>Strongyloidoidea</taxon>
        <taxon>Strongyloididae</taxon>
        <taxon>Strongyloides</taxon>
    </lineage>
</organism>
<keyword evidence="6 8" id="KW-1133">Transmembrane helix</keyword>
<evidence type="ECO:0000256" key="3">
    <source>
        <dbReference type="ARBA" id="ARBA00022475"/>
    </source>
</evidence>
<evidence type="ECO:0000256" key="5">
    <source>
        <dbReference type="ARBA" id="ARBA00022729"/>
    </source>
</evidence>
<feature type="chain" id="PRO_5005895473" evidence="9">
    <location>
        <begin position="20"/>
        <end position="406"/>
    </location>
</feature>
<dbReference type="InterPro" id="IPR056953">
    <property type="entry name" value="CUT_N"/>
</dbReference>
<evidence type="ECO:0000256" key="6">
    <source>
        <dbReference type="ARBA" id="ARBA00022989"/>
    </source>
</evidence>
<dbReference type="InterPro" id="IPR001507">
    <property type="entry name" value="ZP_dom"/>
</dbReference>
<evidence type="ECO:0000313" key="12">
    <source>
        <dbReference type="WBParaSite" id="SPAL_0001310500.1"/>
    </source>
</evidence>
<sequence>MISIPLLMILFYIFCTILGEYQENYVIGVPNVVCEDNDVSLDIITAKPFVGNIFVKGHAKDEACRQSYSSNGTSLYSLPLGECGMQRLRTANPKGISFSVTIIVSFHPSGFITKNDKAYKIRCFYMEPEEIVTNSIVVSSLITSEIQNEMTMPICEYSVRKNSVDGPLLSYANVGDVAYHVWECNGGNGIGILIKKCFVTDGDGDNHSVIDVNGCTNDKFLLSEVTYTNDLMKAYATSAVFKYADSNQLYFTCQIRLCQKQMGLCEGITPPTCSTVKELPSKRTTIEENTENILKNTTIKNGRKKSELIESEDGDLILKSGKNKRATNNNDTENLMEIDVASPELLILDQSESVNFNRNNDKYCISKILFPVIPVSLIFIIFLSSVITLMVSNIVMRKNIRYGICV</sequence>
<name>A0A0N5C578_STREA</name>
<dbReference type="PANTHER" id="PTHR22907">
    <property type="entry name" value="GH04558P"/>
    <property type="match status" value="1"/>
</dbReference>
<dbReference type="SMART" id="SM00241">
    <property type="entry name" value="ZP"/>
    <property type="match status" value="1"/>
</dbReference>
<feature type="domain" description="ZP" evidence="10">
    <location>
        <begin position="33"/>
        <end position="272"/>
    </location>
</feature>
<dbReference type="GO" id="GO:0005886">
    <property type="term" value="C:plasma membrane"/>
    <property type="evidence" value="ECO:0007669"/>
    <property type="project" value="UniProtKB-SubCell"/>
</dbReference>
<keyword evidence="4 8" id="KW-0812">Transmembrane</keyword>
<comment type="subcellular location">
    <subcellularLocation>
        <location evidence="1">Cell membrane</location>
        <topology evidence="1">Single-pass type I membrane protein</topology>
    </subcellularLocation>
</comment>
<dbReference type="STRING" id="174720.A0A0N5C578"/>
<dbReference type="Pfam" id="PF25301">
    <property type="entry name" value="CUT_C"/>
    <property type="match status" value="1"/>
</dbReference>
<dbReference type="InterPro" id="IPR057475">
    <property type="entry name" value="CUT_C"/>
</dbReference>
<keyword evidence="7 8" id="KW-0472">Membrane</keyword>
<evidence type="ECO:0000259" key="10">
    <source>
        <dbReference type="PROSITE" id="PS51034"/>
    </source>
</evidence>
<dbReference type="InterPro" id="IPR042235">
    <property type="entry name" value="ZP-C_dom"/>
</dbReference>
<feature type="signal peptide" evidence="9">
    <location>
        <begin position="1"/>
        <end position="19"/>
    </location>
</feature>
<keyword evidence="2" id="KW-0193">Cuticle</keyword>
<dbReference type="Gene3D" id="2.60.40.4100">
    <property type="entry name" value="Zona pellucida, ZP-C domain"/>
    <property type="match status" value="1"/>
</dbReference>
<feature type="transmembrane region" description="Helical" evidence="8">
    <location>
        <begin position="368"/>
        <end position="391"/>
    </location>
</feature>
<dbReference type="GO" id="GO:0042302">
    <property type="term" value="F:structural constituent of cuticle"/>
    <property type="evidence" value="ECO:0007669"/>
    <property type="project" value="UniProtKB-KW"/>
</dbReference>
<dbReference type="WBParaSite" id="SPAL_0001310500.1">
    <property type="protein sequence ID" value="SPAL_0001310500.1"/>
    <property type="gene ID" value="SPAL_0001310500"/>
</dbReference>
<evidence type="ECO:0000256" key="9">
    <source>
        <dbReference type="SAM" id="SignalP"/>
    </source>
</evidence>
<evidence type="ECO:0000256" key="8">
    <source>
        <dbReference type="SAM" id="Phobius"/>
    </source>
</evidence>
<dbReference type="AlphaFoldDB" id="A0A0N5C578"/>
<dbReference type="InterPro" id="IPR051962">
    <property type="entry name" value="Cuticlin"/>
</dbReference>
<evidence type="ECO:0000256" key="7">
    <source>
        <dbReference type="ARBA" id="ARBA00023136"/>
    </source>
</evidence>
<evidence type="ECO:0000256" key="4">
    <source>
        <dbReference type="ARBA" id="ARBA00022692"/>
    </source>
</evidence>
<reference evidence="12" key="1">
    <citation type="submission" date="2017-02" db="UniProtKB">
        <authorList>
            <consortium name="WormBaseParasite"/>
        </authorList>
    </citation>
    <scope>IDENTIFICATION</scope>
</reference>
<keyword evidence="3" id="KW-1003">Cell membrane</keyword>
<accession>A0A0N5C578</accession>
<dbReference type="Proteomes" id="UP000046392">
    <property type="component" value="Unplaced"/>
</dbReference>
<evidence type="ECO:0000256" key="1">
    <source>
        <dbReference type="ARBA" id="ARBA00004251"/>
    </source>
</evidence>
<keyword evidence="11" id="KW-1185">Reference proteome</keyword>
<proteinExistence type="predicted"/>
<keyword evidence="5 9" id="KW-0732">Signal</keyword>
<protein>
    <submittedName>
        <fullName evidence="12">ZP domain-containing protein</fullName>
    </submittedName>
</protein>
<dbReference type="Pfam" id="PF25057">
    <property type="entry name" value="CUT_N"/>
    <property type="match status" value="1"/>
</dbReference>
<evidence type="ECO:0000256" key="2">
    <source>
        <dbReference type="ARBA" id="ARBA00022460"/>
    </source>
</evidence>
<dbReference type="PROSITE" id="PS51034">
    <property type="entry name" value="ZP_2"/>
    <property type="match status" value="1"/>
</dbReference>